<protein>
    <submittedName>
        <fullName evidence="2 4">Uncharacterized protein</fullName>
    </submittedName>
</protein>
<evidence type="ECO:0000313" key="4">
    <source>
        <dbReference type="WBParaSite" id="SSLN_0000189101-mRNA-1"/>
    </source>
</evidence>
<evidence type="ECO:0000313" key="3">
    <source>
        <dbReference type="Proteomes" id="UP000275846"/>
    </source>
</evidence>
<dbReference type="OrthoDB" id="425681at2759"/>
<keyword evidence="3" id="KW-1185">Reference proteome</keyword>
<proteinExistence type="predicted"/>
<reference evidence="2 3" key="2">
    <citation type="submission" date="2018-11" db="EMBL/GenBank/DDBJ databases">
        <authorList>
            <consortium name="Pathogen Informatics"/>
        </authorList>
    </citation>
    <scope>NUCLEOTIDE SEQUENCE [LARGE SCALE GENOMIC DNA]</scope>
    <source>
        <strain evidence="2 3">NST_G2</strain>
    </source>
</reference>
<dbReference type="EMBL" id="UYSU01007624">
    <property type="protein sequence ID" value="VDL88209.1"/>
    <property type="molecule type" value="Genomic_DNA"/>
</dbReference>
<reference evidence="4" key="1">
    <citation type="submission" date="2016-06" db="UniProtKB">
        <authorList>
            <consortium name="WormBaseParasite"/>
        </authorList>
    </citation>
    <scope>IDENTIFICATION</scope>
</reference>
<feature type="compositionally biased region" description="Polar residues" evidence="1">
    <location>
        <begin position="13"/>
        <end position="24"/>
    </location>
</feature>
<evidence type="ECO:0000313" key="2">
    <source>
        <dbReference type="EMBL" id="VDL88209.1"/>
    </source>
</evidence>
<accession>A0A183SC76</accession>
<gene>
    <name evidence="2" type="ORF">SSLN_LOCUS1824</name>
</gene>
<evidence type="ECO:0000256" key="1">
    <source>
        <dbReference type="SAM" id="MobiDB-lite"/>
    </source>
</evidence>
<feature type="compositionally biased region" description="Basic and acidic residues" evidence="1">
    <location>
        <begin position="1"/>
        <end position="12"/>
    </location>
</feature>
<dbReference type="Proteomes" id="UP000275846">
    <property type="component" value="Unassembled WGS sequence"/>
</dbReference>
<sequence length="160" mass="17776">MDRLLEPSREAESLQSQLPLQNTKAEMARQDPGHGCPGADRNPQHPRHVEASATAMERPSGKNGRRAGARRQGGQKRRYKDTLKKSLNKLQINLATTEDLTQDIPVRRRSVKAGAAIYEANRIATTKARRAARKSPVPRTNIVDAQALPACPRCQRIFHA</sequence>
<dbReference type="WBParaSite" id="SSLN_0000189101-mRNA-1">
    <property type="protein sequence ID" value="SSLN_0000189101-mRNA-1"/>
    <property type="gene ID" value="SSLN_0000189101"/>
</dbReference>
<dbReference type="AlphaFoldDB" id="A0A183SC76"/>
<name>A0A183SC76_SCHSO</name>
<organism evidence="4">
    <name type="scientific">Schistocephalus solidus</name>
    <name type="common">Tapeworm</name>
    <dbReference type="NCBI Taxonomy" id="70667"/>
    <lineage>
        <taxon>Eukaryota</taxon>
        <taxon>Metazoa</taxon>
        <taxon>Spiralia</taxon>
        <taxon>Lophotrochozoa</taxon>
        <taxon>Platyhelminthes</taxon>
        <taxon>Cestoda</taxon>
        <taxon>Eucestoda</taxon>
        <taxon>Diphyllobothriidea</taxon>
        <taxon>Diphyllobothriidae</taxon>
        <taxon>Schistocephalus</taxon>
    </lineage>
</organism>
<feature type="compositionally biased region" description="Basic residues" evidence="1">
    <location>
        <begin position="63"/>
        <end position="79"/>
    </location>
</feature>
<feature type="region of interest" description="Disordered" evidence="1">
    <location>
        <begin position="1"/>
        <end position="82"/>
    </location>
</feature>